<dbReference type="AlphaFoldDB" id="A0A5C4MH74"/>
<accession>A0A5C4MH74</accession>
<dbReference type="EMBL" id="VDFR01000079">
    <property type="protein sequence ID" value="TNC43708.1"/>
    <property type="molecule type" value="Genomic_DNA"/>
</dbReference>
<dbReference type="RefSeq" id="WP_139106373.1">
    <property type="nucleotide sequence ID" value="NZ_VDFR01000079.1"/>
</dbReference>
<dbReference type="InterPro" id="IPR029058">
    <property type="entry name" value="AB_hydrolase_fold"/>
</dbReference>
<name>A0A5C4MH74_9ACTN</name>
<dbReference type="Pfam" id="PF12146">
    <property type="entry name" value="Hydrolase_4"/>
    <property type="match status" value="1"/>
</dbReference>
<evidence type="ECO:0000259" key="1">
    <source>
        <dbReference type="Pfam" id="PF12146"/>
    </source>
</evidence>
<reference evidence="2 4" key="1">
    <citation type="submission" date="2019-05" db="EMBL/GenBank/DDBJ databases">
        <title>Mumia sp. nov., isolated from the intestinal contents of plateau pika (Ochotona curzoniae) in the Qinghai-Tibet plateau of China.</title>
        <authorList>
            <person name="Tian Z."/>
        </authorList>
    </citation>
    <scope>NUCLEOTIDE SEQUENCE [LARGE SCALE GENOMIC DNA]</scope>
    <source>
        <strain evidence="4">527</strain>
        <strain evidence="2">Z527</strain>
    </source>
</reference>
<dbReference type="EMBL" id="VDFR01000096">
    <property type="protein sequence ID" value="TNC42445.1"/>
    <property type="molecule type" value="Genomic_DNA"/>
</dbReference>
<dbReference type="Proteomes" id="UP000306740">
    <property type="component" value="Unassembled WGS sequence"/>
</dbReference>
<evidence type="ECO:0000313" key="3">
    <source>
        <dbReference type="EMBL" id="TNC43708.1"/>
    </source>
</evidence>
<dbReference type="GO" id="GO:0016787">
    <property type="term" value="F:hydrolase activity"/>
    <property type="evidence" value="ECO:0007669"/>
    <property type="project" value="UniProtKB-KW"/>
</dbReference>
<gene>
    <name evidence="3" type="ORF">FHE65_17890</name>
    <name evidence="2" type="ORF">FHE65_21260</name>
</gene>
<feature type="domain" description="Serine aminopeptidase S33" evidence="1">
    <location>
        <begin position="72"/>
        <end position="233"/>
    </location>
</feature>
<comment type="caution">
    <text evidence="2">The sequence shown here is derived from an EMBL/GenBank/DDBJ whole genome shotgun (WGS) entry which is preliminary data.</text>
</comment>
<keyword evidence="2" id="KW-0378">Hydrolase</keyword>
<organism evidence="2 4">
    <name type="scientific">Mumia zhuanghuii</name>
    <dbReference type="NCBI Taxonomy" id="2585211"/>
    <lineage>
        <taxon>Bacteria</taxon>
        <taxon>Bacillati</taxon>
        <taxon>Actinomycetota</taxon>
        <taxon>Actinomycetes</taxon>
        <taxon>Propionibacteriales</taxon>
        <taxon>Nocardioidaceae</taxon>
        <taxon>Mumia</taxon>
    </lineage>
</organism>
<sequence length="263" mass="27500">MGDVTEGRFTAGMHYLKVGQGPPLLAATGLTPEHVNPTGLSRRMSLAWAAPYAEHFTVYLTSRRPALEPGTTVSDIAADYAHAIEHDLGEPVMLHGTSTGGSVALQLAADAPGLVTRMVVASSAYRLSPHGRHVQSEIARLIAAGDPRRAAAVLMAVLAPRPLRSPARGVGWLAGRVLAPGDSADMLATIEAEDAFDVEARLPDIEAATLVLGGAEDPFYSGELFRGTAARIPRGRAVVFRGKSHTYPAGKVPSAIGLGFLLG</sequence>
<evidence type="ECO:0000313" key="2">
    <source>
        <dbReference type="EMBL" id="TNC42445.1"/>
    </source>
</evidence>
<dbReference type="Gene3D" id="3.40.50.1820">
    <property type="entry name" value="alpha/beta hydrolase"/>
    <property type="match status" value="1"/>
</dbReference>
<proteinExistence type="predicted"/>
<dbReference type="OrthoDB" id="7958481at2"/>
<dbReference type="SUPFAM" id="SSF53474">
    <property type="entry name" value="alpha/beta-Hydrolases"/>
    <property type="match status" value="1"/>
</dbReference>
<evidence type="ECO:0000313" key="4">
    <source>
        <dbReference type="Proteomes" id="UP000306740"/>
    </source>
</evidence>
<dbReference type="InterPro" id="IPR022742">
    <property type="entry name" value="Hydrolase_4"/>
</dbReference>
<protein>
    <submittedName>
        <fullName evidence="2">Alpha/beta hydrolase</fullName>
    </submittedName>
</protein>